<dbReference type="PROSITE" id="PS50013">
    <property type="entry name" value="CHROMO_2"/>
    <property type="match status" value="1"/>
</dbReference>
<dbReference type="SMART" id="SM00298">
    <property type="entry name" value="CHROMO"/>
    <property type="match status" value="1"/>
</dbReference>
<dbReference type="AlphaFoldDB" id="A0A1X0Q9N6"/>
<dbReference type="InterPro" id="IPR000953">
    <property type="entry name" value="Chromo/chromo_shadow_dom"/>
</dbReference>
<reference evidence="4 5" key="1">
    <citation type="journal article" date="2017" name="Environ. Microbiol.">
        <title>Decay of the glycolytic pathway and adaptation to intranuclear parasitism within Enterocytozoonidae microsporidia.</title>
        <authorList>
            <person name="Wiredu Boakye D."/>
            <person name="Jaroenlak P."/>
            <person name="Prachumwat A."/>
            <person name="Williams T.A."/>
            <person name="Bateman K.S."/>
            <person name="Itsathitphaisarn O."/>
            <person name="Sritunyalucksana K."/>
            <person name="Paszkiewicz K.H."/>
            <person name="Moore K.A."/>
            <person name="Stentiford G.D."/>
            <person name="Williams B.A."/>
        </authorList>
    </citation>
    <scope>NUCLEOTIDE SEQUENCE [LARGE SCALE GENOMIC DNA]</scope>
    <source>
        <strain evidence="4 5">GB1</strain>
    </source>
</reference>
<dbReference type="PANTHER" id="PTHR22812">
    <property type="entry name" value="CHROMOBOX PROTEIN"/>
    <property type="match status" value="1"/>
</dbReference>
<gene>
    <name evidence="4" type="primary">HP1</name>
    <name evidence="4" type="ORF">HERIO_1608</name>
</gene>
<sequence>MSINNKQNKSIQKSDSSSLTSEDVYEVEKILDDRINNNKKQYLIKWLGYSLDECTWEYEENLYCDKVKFEYERSNKRNKESKKKLSVKTDKKDASFQKIENVKKSKMINSTKNKSSTKKTSSVGFQPKITNEWDNYIDKITLIEKTENGTIEAAYTTYDGTHGAIDVVDLRYKAPLKLIKFYEDHMFFKKK</sequence>
<organism evidence="4 5">
    <name type="scientific">Hepatospora eriocheir</name>
    <dbReference type="NCBI Taxonomy" id="1081669"/>
    <lineage>
        <taxon>Eukaryota</taxon>
        <taxon>Fungi</taxon>
        <taxon>Fungi incertae sedis</taxon>
        <taxon>Microsporidia</taxon>
        <taxon>Hepatosporidae</taxon>
        <taxon>Hepatospora</taxon>
    </lineage>
</organism>
<feature type="domain" description="Chromo" evidence="3">
    <location>
        <begin position="25"/>
        <end position="83"/>
    </location>
</feature>
<comment type="subcellular location">
    <subcellularLocation>
        <location evidence="1">Nucleus</location>
    </subcellularLocation>
</comment>
<keyword evidence="2" id="KW-0539">Nucleus</keyword>
<keyword evidence="5" id="KW-1185">Reference proteome</keyword>
<dbReference type="SUPFAM" id="SSF54160">
    <property type="entry name" value="Chromo domain-like"/>
    <property type="match status" value="1"/>
</dbReference>
<dbReference type="OrthoDB" id="433924at2759"/>
<dbReference type="InterPro" id="IPR023780">
    <property type="entry name" value="Chromo_domain"/>
</dbReference>
<name>A0A1X0Q9N6_9MICR</name>
<comment type="caution">
    <text evidence="4">The sequence shown here is derived from an EMBL/GenBank/DDBJ whole genome shotgun (WGS) entry which is preliminary data.</text>
</comment>
<proteinExistence type="predicted"/>
<dbReference type="Proteomes" id="UP000192356">
    <property type="component" value="Unassembled WGS sequence"/>
</dbReference>
<dbReference type="InterPro" id="IPR051219">
    <property type="entry name" value="Heterochromatin_chromo-domain"/>
</dbReference>
<evidence type="ECO:0000313" key="4">
    <source>
        <dbReference type="EMBL" id="ORD96468.1"/>
    </source>
</evidence>
<dbReference type="CDD" id="cd00024">
    <property type="entry name" value="CD_CSD"/>
    <property type="match status" value="1"/>
</dbReference>
<dbReference type="Pfam" id="PF00385">
    <property type="entry name" value="Chromo"/>
    <property type="match status" value="1"/>
</dbReference>
<evidence type="ECO:0000256" key="1">
    <source>
        <dbReference type="ARBA" id="ARBA00004123"/>
    </source>
</evidence>
<evidence type="ECO:0000256" key="2">
    <source>
        <dbReference type="ARBA" id="ARBA00023242"/>
    </source>
</evidence>
<protein>
    <submittedName>
        <fullName evidence="4">HP1</fullName>
    </submittedName>
</protein>
<evidence type="ECO:0000313" key="5">
    <source>
        <dbReference type="Proteomes" id="UP000192356"/>
    </source>
</evidence>
<dbReference type="Gene3D" id="2.40.50.40">
    <property type="match status" value="2"/>
</dbReference>
<dbReference type="GO" id="GO:0005634">
    <property type="term" value="C:nucleus"/>
    <property type="evidence" value="ECO:0007669"/>
    <property type="project" value="UniProtKB-SubCell"/>
</dbReference>
<evidence type="ECO:0000259" key="3">
    <source>
        <dbReference type="PROSITE" id="PS50013"/>
    </source>
</evidence>
<dbReference type="VEuPathDB" id="MicrosporidiaDB:HERIO_1608"/>
<accession>A0A1X0Q9N6</accession>
<dbReference type="EMBL" id="LVKB01000086">
    <property type="protein sequence ID" value="ORD96468.1"/>
    <property type="molecule type" value="Genomic_DNA"/>
</dbReference>
<dbReference type="InterPro" id="IPR016197">
    <property type="entry name" value="Chromo-like_dom_sf"/>
</dbReference>
<dbReference type="VEuPathDB" id="MicrosporidiaDB:A0H76_107"/>